<keyword evidence="2" id="KW-1185">Reference proteome</keyword>
<dbReference type="AlphaFoldDB" id="A0A673B061"/>
<reference evidence="1" key="3">
    <citation type="submission" date="2025-09" db="UniProtKB">
        <authorList>
            <consortium name="Ensembl"/>
        </authorList>
    </citation>
    <scope>IDENTIFICATION</scope>
</reference>
<name>A0A673B061_9TELE</name>
<sequence>LGIGVLDVIHVLHSTIQTVQHLDSVGSNHRVGLDGLSIVEVSEATEVPLSPGVHDQTSSLGADIFIVQAGKDTGDDAALLIGPLNHGVLIENVFILCCSSNIRVTTSPILL</sequence>
<organism evidence="1 2">
    <name type="scientific">Sphaeramia orbicularis</name>
    <name type="common">orbiculate cardinalfish</name>
    <dbReference type="NCBI Taxonomy" id="375764"/>
    <lineage>
        <taxon>Eukaryota</taxon>
        <taxon>Metazoa</taxon>
        <taxon>Chordata</taxon>
        <taxon>Craniata</taxon>
        <taxon>Vertebrata</taxon>
        <taxon>Euteleostomi</taxon>
        <taxon>Actinopterygii</taxon>
        <taxon>Neopterygii</taxon>
        <taxon>Teleostei</taxon>
        <taxon>Neoteleostei</taxon>
        <taxon>Acanthomorphata</taxon>
        <taxon>Gobiaria</taxon>
        <taxon>Kurtiformes</taxon>
        <taxon>Apogonoidei</taxon>
        <taxon>Apogonidae</taxon>
        <taxon>Apogoninae</taxon>
        <taxon>Sphaeramia</taxon>
    </lineage>
</organism>
<reference evidence="1" key="1">
    <citation type="submission" date="2019-06" db="EMBL/GenBank/DDBJ databases">
        <authorList>
            <consortium name="Wellcome Sanger Institute Data Sharing"/>
        </authorList>
    </citation>
    <scope>NUCLEOTIDE SEQUENCE [LARGE SCALE GENOMIC DNA]</scope>
</reference>
<dbReference type="Proteomes" id="UP000472271">
    <property type="component" value="Chromosome 19"/>
</dbReference>
<reference evidence="1" key="2">
    <citation type="submission" date="2025-08" db="UniProtKB">
        <authorList>
            <consortium name="Ensembl"/>
        </authorList>
    </citation>
    <scope>IDENTIFICATION</scope>
</reference>
<evidence type="ECO:0000313" key="1">
    <source>
        <dbReference type="Ensembl" id="ENSSORP00005033903.1"/>
    </source>
</evidence>
<dbReference type="Ensembl" id="ENSSORT00005034816.1">
    <property type="protein sequence ID" value="ENSSORP00005033903.1"/>
    <property type="gene ID" value="ENSSORG00005016039.1"/>
</dbReference>
<accession>A0A673B061</accession>
<proteinExistence type="predicted"/>
<protein>
    <submittedName>
        <fullName evidence="1">Uncharacterized protein</fullName>
    </submittedName>
</protein>
<dbReference type="InParanoid" id="A0A673B061"/>
<evidence type="ECO:0000313" key="2">
    <source>
        <dbReference type="Proteomes" id="UP000472271"/>
    </source>
</evidence>